<dbReference type="CDD" id="cd02440">
    <property type="entry name" value="AdoMet_MTases"/>
    <property type="match status" value="1"/>
</dbReference>
<dbReference type="OrthoDB" id="9816564at2"/>
<keyword evidence="2" id="KW-0808">Transferase</keyword>
<dbReference type="Proteomes" id="UP000244755">
    <property type="component" value="Chromosome 2"/>
</dbReference>
<dbReference type="EMBL" id="CP028844">
    <property type="protein sequence ID" value="AWB25498.1"/>
    <property type="molecule type" value="Genomic_DNA"/>
</dbReference>
<reference evidence="2 3" key="1">
    <citation type="submission" date="2018-04" db="EMBL/GenBank/DDBJ databases">
        <title>Methylobacterium sp. PR1016A genome.</title>
        <authorList>
            <person name="Park W."/>
        </authorList>
    </citation>
    <scope>NUCLEOTIDE SEQUENCE [LARGE SCALE GENOMIC DNA]</scope>
    <source>
        <strain evidence="2 3">PR1016A</strain>
    </source>
</reference>
<dbReference type="Gene3D" id="3.40.50.150">
    <property type="entry name" value="Vaccinia Virus protein VP39"/>
    <property type="match status" value="1"/>
</dbReference>
<proteinExistence type="predicted"/>
<evidence type="ECO:0000313" key="3">
    <source>
        <dbReference type="Proteomes" id="UP000244755"/>
    </source>
</evidence>
<dbReference type="KEGG" id="mee:DA075_31985"/>
<dbReference type="InterPro" id="IPR029063">
    <property type="entry name" value="SAM-dependent_MTases_sf"/>
</dbReference>
<evidence type="ECO:0000256" key="1">
    <source>
        <dbReference type="SAM" id="MobiDB-lite"/>
    </source>
</evidence>
<gene>
    <name evidence="2" type="ORF">DA075_31985</name>
</gene>
<protein>
    <submittedName>
        <fullName evidence="2">Class I SAM-dependent methyltransferase</fullName>
    </submittedName>
</protein>
<dbReference type="Pfam" id="PF13489">
    <property type="entry name" value="Methyltransf_23"/>
    <property type="match status" value="1"/>
</dbReference>
<evidence type="ECO:0000313" key="2">
    <source>
        <dbReference type="EMBL" id="AWB25498.1"/>
    </source>
</evidence>
<sequence>MQARTQPARSGGTQATGGSPGAGAASRARPRGSPVTQDHQTLTVPAPPAILDRLQGRDCPVCGTPERGARPFLSASIDPARIGALSYASRKIPEFMTFRLVRCGTCETVYAAEAPGAEALARAYREAGYDSAEEAKYAARTYAEALAPRLGPAGRGAEPRGGAALEIGAGSGVFLQELLDLGFAEVIGIEPSHDAVAAAPAALRPHLRVGVFDPAQHAPGSLSLVCCFQTLEHVPDPRGLTRAAYDLLRPGGRIAFVTHDYRAPINRLLGRRSPIIDIEHMQLFCPASLRRLLGEAGFGEIAIGPLRNRYPLRYWLRLLPLPGPLKPAALSAAEALGLGRRSVGLNVGNLLSVARKPL</sequence>
<feature type="region of interest" description="Disordered" evidence="1">
    <location>
        <begin position="1"/>
        <end position="48"/>
    </location>
</feature>
<dbReference type="GO" id="GO:0008168">
    <property type="term" value="F:methyltransferase activity"/>
    <property type="evidence" value="ECO:0007669"/>
    <property type="project" value="UniProtKB-KW"/>
</dbReference>
<keyword evidence="2" id="KW-0489">Methyltransferase</keyword>
<accession>A0A2R4WVD9</accession>
<dbReference type="PANTHER" id="PTHR43861">
    <property type="entry name" value="TRANS-ACONITATE 2-METHYLTRANSFERASE-RELATED"/>
    <property type="match status" value="1"/>
</dbReference>
<organism evidence="2 3">
    <name type="scientific">Methylobacterium currus</name>
    <dbReference type="NCBI Taxonomy" id="2051553"/>
    <lineage>
        <taxon>Bacteria</taxon>
        <taxon>Pseudomonadati</taxon>
        <taxon>Pseudomonadota</taxon>
        <taxon>Alphaproteobacteria</taxon>
        <taxon>Hyphomicrobiales</taxon>
        <taxon>Methylobacteriaceae</taxon>
        <taxon>Methylobacterium</taxon>
    </lineage>
</organism>
<dbReference type="SUPFAM" id="SSF53335">
    <property type="entry name" value="S-adenosyl-L-methionine-dependent methyltransferases"/>
    <property type="match status" value="1"/>
</dbReference>
<dbReference type="GO" id="GO:0032259">
    <property type="term" value="P:methylation"/>
    <property type="evidence" value="ECO:0007669"/>
    <property type="project" value="UniProtKB-KW"/>
</dbReference>
<feature type="compositionally biased region" description="Low complexity" evidence="1">
    <location>
        <begin position="22"/>
        <end position="34"/>
    </location>
</feature>
<dbReference type="AlphaFoldDB" id="A0A2R4WVD9"/>
<keyword evidence="3" id="KW-1185">Reference proteome</keyword>
<name>A0A2R4WVD9_9HYPH</name>